<feature type="non-terminal residue" evidence="2">
    <location>
        <position position="1"/>
    </location>
</feature>
<protein>
    <submittedName>
        <fullName evidence="2">Uncharacterized protein</fullName>
    </submittedName>
</protein>
<comment type="caution">
    <text evidence="2">The sequence shown here is derived from an EMBL/GenBank/DDBJ whole genome shotgun (WGS) entry which is preliminary data.</text>
</comment>
<reference evidence="2 3" key="1">
    <citation type="journal article" date="2019" name="Sci. Rep.">
        <title>A high-quality genome of Eragrostis curvula grass provides insights into Poaceae evolution and supports new strategies to enhance forage quality.</title>
        <authorList>
            <person name="Carballo J."/>
            <person name="Santos B.A.C.M."/>
            <person name="Zappacosta D."/>
            <person name="Garbus I."/>
            <person name="Selva J.P."/>
            <person name="Gallo C.A."/>
            <person name="Diaz A."/>
            <person name="Albertini E."/>
            <person name="Caccamo M."/>
            <person name="Echenique V."/>
        </authorList>
    </citation>
    <scope>NUCLEOTIDE SEQUENCE [LARGE SCALE GENOMIC DNA]</scope>
    <source>
        <strain evidence="3">cv. Victoria</strain>
        <tissue evidence="2">Leaf</tissue>
    </source>
</reference>
<evidence type="ECO:0000313" key="3">
    <source>
        <dbReference type="Proteomes" id="UP000324897"/>
    </source>
</evidence>
<dbReference type="AlphaFoldDB" id="A0A5J9SUK7"/>
<feature type="region of interest" description="Disordered" evidence="1">
    <location>
        <begin position="1"/>
        <end position="82"/>
    </location>
</feature>
<dbReference type="Gramene" id="TVU02670">
    <property type="protein sequence ID" value="TVU02670"/>
    <property type="gene ID" value="EJB05_51831"/>
</dbReference>
<feature type="compositionally biased region" description="Polar residues" evidence="1">
    <location>
        <begin position="32"/>
        <end position="44"/>
    </location>
</feature>
<proteinExistence type="predicted"/>
<evidence type="ECO:0000313" key="2">
    <source>
        <dbReference type="EMBL" id="TVU02670.1"/>
    </source>
</evidence>
<organism evidence="2 3">
    <name type="scientific">Eragrostis curvula</name>
    <name type="common">weeping love grass</name>
    <dbReference type="NCBI Taxonomy" id="38414"/>
    <lineage>
        <taxon>Eukaryota</taxon>
        <taxon>Viridiplantae</taxon>
        <taxon>Streptophyta</taxon>
        <taxon>Embryophyta</taxon>
        <taxon>Tracheophyta</taxon>
        <taxon>Spermatophyta</taxon>
        <taxon>Magnoliopsida</taxon>
        <taxon>Liliopsida</taxon>
        <taxon>Poales</taxon>
        <taxon>Poaceae</taxon>
        <taxon>PACMAD clade</taxon>
        <taxon>Chloridoideae</taxon>
        <taxon>Eragrostideae</taxon>
        <taxon>Eragrostidinae</taxon>
        <taxon>Eragrostis</taxon>
    </lineage>
</organism>
<evidence type="ECO:0000256" key="1">
    <source>
        <dbReference type="SAM" id="MobiDB-lite"/>
    </source>
</evidence>
<keyword evidence="3" id="KW-1185">Reference proteome</keyword>
<dbReference type="Proteomes" id="UP000324897">
    <property type="component" value="Unassembled WGS sequence"/>
</dbReference>
<gene>
    <name evidence="2" type="ORF">EJB05_51831</name>
</gene>
<dbReference type="EMBL" id="RWGY01000294">
    <property type="protein sequence ID" value="TVU02670.1"/>
    <property type="molecule type" value="Genomic_DNA"/>
</dbReference>
<feature type="non-terminal residue" evidence="2">
    <location>
        <position position="136"/>
    </location>
</feature>
<feature type="compositionally biased region" description="Low complexity" evidence="1">
    <location>
        <begin position="22"/>
        <end position="31"/>
    </location>
</feature>
<accession>A0A5J9SUK7</accession>
<name>A0A5J9SUK7_9POAL</name>
<sequence length="136" mass="14829">RRCLPPQSLGRSVVEIGQSLGSRPRPSSRSSQCHYPSDNPSRARSQCPPHPAEGPLVTLARGRPLPSGHPPPRRPPRRTLTESRKLVLELELVQPLGKLELVQPLGKLELVQPLGKLELLPLSLSGKRSAGGVWDL</sequence>